<dbReference type="InterPro" id="IPR000182">
    <property type="entry name" value="GNAT_dom"/>
</dbReference>
<dbReference type="CDD" id="cd04301">
    <property type="entry name" value="NAT_SF"/>
    <property type="match status" value="1"/>
</dbReference>
<dbReference type="Pfam" id="PF00583">
    <property type="entry name" value="Acetyltransf_1"/>
    <property type="match status" value="1"/>
</dbReference>
<accession>A0A2M7V6G0</accession>
<feature type="domain" description="N-acetyltransferase" evidence="1">
    <location>
        <begin position="17"/>
        <end position="165"/>
    </location>
</feature>
<proteinExistence type="predicted"/>
<dbReference type="SUPFAM" id="SSF55729">
    <property type="entry name" value="Acyl-CoA N-acyltransferases (Nat)"/>
    <property type="match status" value="1"/>
</dbReference>
<gene>
    <name evidence="2" type="ORF">COX81_04055</name>
</gene>
<protein>
    <recommendedName>
        <fullName evidence="1">N-acetyltransferase domain-containing protein</fullName>
    </recommendedName>
</protein>
<evidence type="ECO:0000313" key="2">
    <source>
        <dbReference type="EMBL" id="PIZ94258.1"/>
    </source>
</evidence>
<dbReference type="Proteomes" id="UP000228568">
    <property type="component" value="Unassembled WGS sequence"/>
</dbReference>
<dbReference type="AlphaFoldDB" id="A0A2M7V6G0"/>
<sequence>MRGEGEEEGEKGGRGEIIVQEPKEYTDIDWIDFWMTLGEARNRDAEQTSEIHVPLRSKGNEKILFVIKTTKEKIIGWAVSTIHDSTVLLTDDYVSKEYRGKGVMGKLTDVRIARAEKKGCTKAVCTVKKENIAELKTKLEYGFVVSKIIEGRDENFHLEKQIDDDKKCEENKFEQTSISIEDTNKIKKYLNEGWLGVDIEENIEGTSMLVLKK</sequence>
<evidence type="ECO:0000259" key="1">
    <source>
        <dbReference type="PROSITE" id="PS51186"/>
    </source>
</evidence>
<dbReference type="InterPro" id="IPR016181">
    <property type="entry name" value="Acyl_CoA_acyltransferase"/>
</dbReference>
<dbReference type="PROSITE" id="PS51186">
    <property type="entry name" value="GNAT"/>
    <property type="match status" value="1"/>
</dbReference>
<comment type="caution">
    <text evidence="2">The sequence shown here is derived from an EMBL/GenBank/DDBJ whole genome shotgun (WGS) entry which is preliminary data.</text>
</comment>
<dbReference type="EMBL" id="PFPK01000047">
    <property type="protein sequence ID" value="PIZ94258.1"/>
    <property type="molecule type" value="Genomic_DNA"/>
</dbReference>
<organism evidence="2 3">
    <name type="scientific">Candidatus Magasanikbacteria bacterium CG_4_10_14_0_2_um_filter_37_12</name>
    <dbReference type="NCBI Taxonomy" id="1974637"/>
    <lineage>
        <taxon>Bacteria</taxon>
        <taxon>Candidatus Magasanikiibacteriota</taxon>
    </lineage>
</organism>
<dbReference type="Gene3D" id="3.40.630.30">
    <property type="match status" value="1"/>
</dbReference>
<dbReference type="GO" id="GO:0016747">
    <property type="term" value="F:acyltransferase activity, transferring groups other than amino-acyl groups"/>
    <property type="evidence" value="ECO:0007669"/>
    <property type="project" value="InterPro"/>
</dbReference>
<evidence type="ECO:0000313" key="3">
    <source>
        <dbReference type="Proteomes" id="UP000228568"/>
    </source>
</evidence>
<name>A0A2M7V6G0_9BACT</name>
<reference evidence="3" key="1">
    <citation type="submission" date="2017-09" db="EMBL/GenBank/DDBJ databases">
        <title>Depth-based differentiation of microbial function through sediment-hosted aquifers and enrichment of novel symbionts in the deep terrestrial subsurface.</title>
        <authorList>
            <person name="Probst A.J."/>
            <person name="Ladd B."/>
            <person name="Jarett J.K."/>
            <person name="Geller-Mcgrath D.E."/>
            <person name="Sieber C.M.K."/>
            <person name="Emerson J.B."/>
            <person name="Anantharaman K."/>
            <person name="Thomas B.C."/>
            <person name="Malmstrom R."/>
            <person name="Stieglmeier M."/>
            <person name="Klingl A."/>
            <person name="Woyke T."/>
            <person name="Ryan C.M."/>
            <person name="Banfield J.F."/>
        </authorList>
    </citation>
    <scope>NUCLEOTIDE SEQUENCE [LARGE SCALE GENOMIC DNA]</scope>
</reference>